<gene>
    <name evidence="4" type="primary">mqnD</name>
    <name evidence="5" type="ORF">SAMN05421737_110102</name>
</gene>
<keyword evidence="3 4" id="KW-0456">Lyase</keyword>
<feature type="binding site" evidence="4">
    <location>
        <begin position="107"/>
        <end position="108"/>
    </location>
    <ligand>
        <name>substrate</name>
    </ligand>
</feature>
<keyword evidence="2 4" id="KW-0474">Menaquinone biosynthesis</keyword>
<dbReference type="AlphaFoldDB" id="A0A1G6MQM3"/>
<proteinExistence type="inferred from homology"/>
<comment type="catalytic activity">
    <reaction evidence="4">
        <text>cyclic dehypoxanthinylfutalosinate = 1,4-dihydroxy-6-naphthoate + dihydroxyacetone</text>
        <dbReference type="Rhea" id="RHEA:33087"/>
        <dbReference type="ChEBI" id="CHEBI:16016"/>
        <dbReference type="ChEBI" id="CHEBI:64254"/>
        <dbReference type="ChEBI" id="CHEBI:64270"/>
        <dbReference type="EC" id="4.1.99.29"/>
    </reaction>
</comment>
<dbReference type="Proteomes" id="UP000242662">
    <property type="component" value="Unassembled WGS sequence"/>
</dbReference>
<evidence type="ECO:0000256" key="3">
    <source>
        <dbReference type="ARBA" id="ARBA00023239"/>
    </source>
</evidence>
<protein>
    <recommendedName>
        <fullName evidence="4">1,4-dihydroxy-6-naphtoate synthase</fullName>
        <ecNumber evidence="4">4.1.99.29</ecNumber>
    </recommendedName>
    <alternativeName>
        <fullName evidence="4">Menaquinone biosynthetic enzyme MqnD</fullName>
    </alternativeName>
</protein>
<evidence type="ECO:0000313" key="6">
    <source>
        <dbReference type="Proteomes" id="UP000242662"/>
    </source>
</evidence>
<dbReference type="EMBL" id="FMYM01000010">
    <property type="protein sequence ID" value="SDC57527.1"/>
    <property type="molecule type" value="Genomic_DNA"/>
</dbReference>
<dbReference type="UniPathway" id="UPA00079"/>
<sequence>MNIAFSPCPNDTFIFYAWVHGKITGVCPPEVTYADIEQTNDWAVNQMGPDILKISYATLPSVLEHYQLIPCGGALGRGCGPLILTKSKQSAASLKQQTIAVPSERSTAYLLFRLWAKKHLGHELGRIVVMPFTDIMPAIEAGIVDAGLVIHEARFIYHTYGLHLLQDLGLWWEEETGQPIPLGAIIAKRHLDRDLIIRTITESVRYAWAQPQETMPYVLKHAETLTSDVASAHIELYVNHFTEQLGEDGYEAIETLLGRAAAAGLVPAFNPAQLRS</sequence>
<dbReference type="PANTHER" id="PTHR37167">
    <property type="entry name" value="1,4-DIHYDROXY-6-NAPHTOATE SYNTHASE"/>
    <property type="match status" value="1"/>
</dbReference>
<keyword evidence="6" id="KW-1185">Reference proteome</keyword>
<dbReference type="HAMAP" id="MF_00996">
    <property type="entry name" value="MqnD"/>
    <property type="match status" value="1"/>
</dbReference>
<dbReference type="CDD" id="cd13635">
    <property type="entry name" value="PBP2_Ttha1568_Mqnd"/>
    <property type="match status" value="1"/>
</dbReference>
<evidence type="ECO:0000256" key="4">
    <source>
        <dbReference type="HAMAP-Rule" id="MF_00996"/>
    </source>
</evidence>
<dbReference type="GO" id="GO:0009234">
    <property type="term" value="P:menaquinone biosynthetic process"/>
    <property type="evidence" value="ECO:0007669"/>
    <property type="project" value="UniProtKB-UniRule"/>
</dbReference>
<feature type="binding site" evidence="4">
    <location>
        <begin position="53"/>
        <end position="55"/>
    </location>
    <ligand>
        <name>substrate</name>
    </ligand>
</feature>
<evidence type="ECO:0000313" key="5">
    <source>
        <dbReference type="EMBL" id="SDC57527.1"/>
    </source>
</evidence>
<dbReference type="Gene3D" id="3.40.190.10">
    <property type="entry name" value="Periplasmic binding protein-like II"/>
    <property type="match status" value="2"/>
</dbReference>
<comment type="pathway">
    <text evidence="1 4">Quinol/quinone metabolism; menaquinone biosynthesis.</text>
</comment>
<dbReference type="STRING" id="1464122.SAMN05421737_110102"/>
<evidence type="ECO:0000256" key="1">
    <source>
        <dbReference type="ARBA" id="ARBA00004863"/>
    </source>
</evidence>
<dbReference type="GO" id="GO:0016830">
    <property type="term" value="F:carbon-carbon lyase activity"/>
    <property type="evidence" value="ECO:0007669"/>
    <property type="project" value="UniProtKB-UniRule"/>
</dbReference>
<dbReference type="InterPro" id="IPR030869">
    <property type="entry name" value="MqnD"/>
</dbReference>
<comment type="function">
    <text evidence="4">Catalyzes the conversion of cyclic dehypoxanthine futalosine (cyclic DHFL) into 1,4-dihydroxy-6-naphthoate, a step in the biosynthesis of menaquinone (MK, vitamin K2).</text>
</comment>
<dbReference type="EC" id="4.1.99.29" evidence="4"/>
<comment type="similarity">
    <text evidence="4">Belongs to the MqnA/MqnD family. MqnD subfamily.</text>
</comment>
<accession>A0A1G6MQM3</accession>
<name>A0A1G6MQM3_9BACI</name>
<dbReference type="SUPFAM" id="SSF53850">
    <property type="entry name" value="Periplasmic binding protein-like II"/>
    <property type="match status" value="1"/>
</dbReference>
<evidence type="ECO:0000256" key="2">
    <source>
        <dbReference type="ARBA" id="ARBA00022428"/>
    </source>
</evidence>
<organism evidence="5 6">
    <name type="scientific">Shouchella lonarensis</name>
    <dbReference type="NCBI Taxonomy" id="1464122"/>
    <lineage>
        <taxon>Bacteria</taxon>
        <taxon>Bacillati</taxon>
        <taxon>Bacillota</taxon>
        <taxon>Bacilli</taxon>
        <taxon>Bacillales</taxon>
        <taxon>Bacillaceae</taxon>
        <taxon>Shouchella</taxon>
    </lineage>
</organism>
<dbReference type="OrthoDB" id="9809439at2"/>
<dbReference type="PANTHER" id="PTHR37167:SF1">
    <property type="entry name" value="1,4-DIHYDROXY-6-NAPHTOATE SYNTHASE"/>
    <property type="match status" value="1"/>
</dbReference>
<dbReference type="InterPro" id="IPR003773">
    <property type="entry name" value="Menaquinone_biosynth"/>
</dbReference>
<dbReference type="Pfam" id="PF02621">
    <property type="entry name" value="VitK2_biosynth"/>
    <property type="match status" value="1"/>
</dbReference>
<reference evidence="6" key="1">
    <citation type="submission" date="2016-09" db="EMBL/GenBank/DDBJ databases">
        <authorList>
            <person name="Varghese N."/>
            <person name="Submissions S."/>
        </authorList>
    </citation>
    <scope>NUCLEOTIDE SEQUENCE [LARGE SCALE GENOMIC DNA]</scope>
    <source>
        <strain evidence="6">25nlg</strain>
    </source>
</reference>
<feature type="active site" description="Proton acceptor" evidence="4">
    <location>
        <position position="151"/>
    </location>
</feature>
<dbReference type="RefSeq" id="WP_090776393.1">
    <property type="nucleotide sequence ID" value="NZ_FMYM01000010.1"/>
</dbReference>